<dbReference type="Pfam" id="PF13456">
    <property type="entry name" value="RVT_3"/>
    <property type="match status" value="1"/>
</dbReference>
<accession>A0ABR2RHD9</accession>
<dbReference type="InterPro" id="IPR036397">
    <property type="entry name" value="RNaseH_sf"/>
</dbReference>
<evidence type="ECO:0000313" key="3">
    <source>
        <dbReference type="Proteomes" id="UP001396334"/>
    </source>
</evidence>
<dbReference type="EMBL" id="JBBPBN010000022">
    <property type="protein sequence ID" value="KAK9012317.1"/>
    <property type="molecule type" value="Genomic_DNA"/>
</dbReference>
<dbReference type="Gene3D" id="3.30.420.10">
    <property type="entry name" value="Ribonuclease H-like superfamily/Ribonuclease H"/>
    <property type="match status" value="1"/>
</dbReference>
<feature type="domain" description="RNase H type-1" evidence="1">
    <location>
        <begin position="34"/>
        <end position="107"/>
    </location>
</feature>
<dbReference type="InterPro" id="IPR002156">
    <property type="entry name" value="RNaseH_domain"/>
</dbReference>
<proteinExistence type="predicted"/>
<gene>
    <name evidence="2" type="ORF">V6N11_040377</name>
</gene>
<keyword evidence="3" id="KW-1185">Reference proteome</keyword>
<name>A0ABR2RHD9_9ROSI</name>
<sequence length="137" mass="15560">MLSRLTLIFKLAIGNLMSRYGGLFSFFMFHKAFAAFSSLQLSQSHGFGILQVQSDCQQVVCLVNDPATSTSPLSLARSIARIRNRGWMMEVLWVPKEENKTADELTKIAYARDHLTVTLDVLSVEILHLLDRDRMRL</sequence>
<organism evidence="2 3">
    <name type="scientific">Hibiscus sabdariffa</name>
    <name type="common">roselle</name>
    <dbReference type="NCBI Taxonomy" id="183260"/>
    <lineage>
        <taxon>Eukaryota</taxon>
        <taxon>Viridiplantae</taxon>
        <taxon>Streptophyta</taxon>
        <taxon>Embryophyta</taxon>
        <taxon>Tracheophyta</taxon>
        <taxon>Spermatophyta</taxon>
        <taxon>Magnoliopsida</taxon>
        <taxon>eudicotyledons</taxon>
        <taxon>Gunneridae</taxon>
        <taxon>Pentapetalae</taxon>
        <taxon>rosids</taxon>
        <taxon>malvids</taxon>
        <taxon>Malvales</taxon>
        <taxon>Malvaceae</taxon>
        <taxon>Malvoideae</taxon>
        <taxon>Hibiscus</taxon>
    </lineage>
</organism>
<reference evidence="2 3" key="1">
    <citation type="journal article" date="2024" name="G3 (Bethesda)">
        <title>Genome assembly of Hibiscus sabdariffa L. provides insights into metabolisms of medicinal natural products.</title>
        <authorList>
            <person name="Kim T."/>
        </authorList>
    </citation>
    <scope>NUCLEOTIDE SEQUENCE [LARGE SCALE GENOMIC DNA]</scope>
    <source>
        <strain evidence="2">TK-2024</strain>
        <tissue evidence="2">Old leaves</tissue>
    </source>
</reference>
<dbReference type="Proteomes" id="UP001396334">
    <property type="component" value="Unassembled WGS sequence"/>
</dbReference>
<evidence type="ECO:0000259" key="1">
    <source>
        <dbReference type="Pfam" id="PF13456"/>
    </source>
</evidence>
<evidence type="ECO:0000313" key="2">
    <source>
        <dbReference type="EMBL" id="KAK9012317.1"/>
    </source>
</evidence>
<protein>
    <recommendedName>
        <fullName evidence="1">RNase H type-1 domain-containing protein</fullName>
    </recommendedName>
</protein>
<comment type="caution">
    <text evidence="2">The sequence shown here is derived from an EMBL/GenBank/DDBJ whole genome shotgun (WGS) entry which is preliminary data.</text>
</comment>